<proteinExistence type="predicted"/>
<comment type="caution">
    <text evidence="2">The sequence shown here is derived from an EMBL/GenBank/DDBJ whole genome shotgun (WGS) entry which is preliminary data.</text>
</comment>
<dbReference type="Proteomes" id="UP001223886">
    <property type="component" value="Unassembled WGS sequence"/>
</dbReference>
<evidence type="ECO:0000256" key="1">
    <source>
        <dbReference type="SAM" id="MobiDB-lite"/>
    </source>
</evidence>
<organism evidence="2 3">
    <name type="scientific">Thermoanaerobacter pentosaceus</name>
    <dbReference type="NCBI Taxonomy" id="694059"/>
    <lineage>
        <taxon>Bacteria</taxon>
        <taxon>Bacillati</taxon>
        <taxon>Bacillota</taxon>
        <taxon>Clostridia</taxon>
        <taxon>Thermoanaerobacterales</taxon>
        <taxon>Thermoanaerobacteraceae</taxon>
        <taxon>Thermoanaerobacter</taxon>
    </lineage>
</organism>
<accession>A0ABT9M2P5</accession>
<feature type="compositionally biased region" description="Polar residues" evidence="1">
    <location>
        <begin position="184"/>
        <end position="205"/>
    </location>
</feature>
<reference evidence="2 3" key="1">
    <citation type="submission" date="2023-07" db="EMBL/GenBank/DDBJ databases">
        <title>Genomic Encyclopedia of Type Strains, Phase IV (KMG-IV): sequencing the most valuable type-strain genomes for metagenomic binning, comparative biology and taxonomic classification.</title>
        <authorList>
            <person name="Goeker M."/>
        </authorList>
    </citation>
    <scope>NUCLEOTIDE SEQUENCE [LARGE SCALE GENOMIC DNA]</scope>
    <source>
        <strain evidence="2 3">DSM 25963</strain>
    </source>
</reference>
<dbReference type="EMBL" id="JAURUP010000006">
    <property type="protein sequence ID" value="MDP9750377.1"/>
    <property type="molecule type" value="Genomic_DNA"/>
</dbReference>
<evidence type="ECO:0000313" key="3">
    <source>
        <dbReference type="Proteomes" id="UP001223886"/>
    </source>
</evidence>
<keyword evidence="3" id="KW-1185">Reference proteome</keyword>
<evidence type="ECO:0000313" key="2">
    <source>
        <dbReference type="EMBL" id="MDP9750377.1"/>
    </source>
</evidence>
<gene>
    <name evidence="2" type="ORF">J2S24_000845</name>
</gene>
<feature type="region of interest" description="Disordered" evidence="1">
    <location>
        <begin position="170"/>
        <end position="238"/>
    </location>
</feature>
<name>A0ABT9M2P5_9THEO</name>
<dbReference type="RefSeq" id="WP_307680979.1">
    <property type="nucleotide sequence ID" value="NZ_JAURUP010000006.1"/>
</dbReference>
<sequence>MRKLKRVVIKEELVALTGDIIEAIILNQFLYWSERVEDFDRFIIEEKERAQANGINLNFPLTNGWIYKKISELKDETMLTDSEKTIRRKVQNLVEKGFLQERQNPMYKWDKTLQYRVNLTYIAKKLHEIGYTLDGYKYDISELVSEEDNCEDLEIESSIYLEEQNDISEEQTNVLEEQEPAATEIQNDASESQNFVSSEGQNDPSEGQDFVLSDGQNDASEGQFDASEGHNVPSEGQFDGAIPIDYYRDYYRDYNNSNNPPNGGVITAAAEINKKYKKITGRDKHSFFVTLLKKYPAERITNAVAYLEKATLQEEISNPEGFVVSTLKNNWDIQPFRYKTQKEFIPPRNYFNGYTQRTYNVKELEKKLLEYSYRKGKEESNLPGVTDKGIEELERKLLGRI</sequence>
<protein>
    <submittedName>
        <fullName evidence="2">Uncharacterized protein</fullName>
    </submittedName>
</protein>